<evidence type="ECO:0000256" key="8">
    <source>
        <dbReference type="ARBA" id="ARBA00023207"/>
    </source>
</evidence>
<feature type="transmembrane region" description="Helical" evidence="11">
    <location>
        <begin position="154"/>
        <end position="178"/>
    </location>
</feature>
<keyword evidence="3 9" id="KW-0812">Transmembrane</keyword>
<dbReference type="PROSITE" id="PS00964">
    <property type="entry name" value="SYNDECAN"/>
    <property type="match status" value="1"/>
</dbReference>
<accession>H2YFI2</accession>
<sequence>MLKKVGFLLLLIHLIQVNGQYFHEEEYEDGSGDVALDTIPTDDEDMGDGEGSASGMSPHSIPMENKEKVKVVADPPHLYEEEPEIGNDDVITTTESVTKKVIPPNGVGKVKTAPEPKFTGGEEVVDNVDDEDLEEGDPKDPEIGAAAFTHSSQFMAALIVGGCVGLLFAVCVIMLLAYRMRKKDEGSYALDEKKPSTAYQYTQGQEYYA</sequence>
<evidence type="ECO:0000256" key="12">
    <source>
        <dbReference type="SAM" id="SignalP"/>
    </source>
</evidence>
<keyword evidence="7 9" id="KW-0325">Glycoprotein</keyword>
<organism evidence="14 15">
    <name type="scientific">Ciona savignyi</name>
    <name type="common">Pacific transparent sea squirt</name>
    <dbReference type="NCBI Taxonomy" id="51511"/>
    <lineage>
        <taxon>Eukaryota</taxon>
        <taxon>Metazoa</taxon>
        <taxon>Chordata</taxon>
        <taxon>Tunicata</taxon>
        <taxon>Ascidiacea</taxon>
        <taxon>Phlebobranchia</taxon>
        <taxon>Cionidae</taxon>
        <taxon>Ciona</taxon>
    </lineage>
</organism>
<evidence type="ECO:0000256" key="9">
    <source>
        <dbReference type="RuleBase" id="RU000649"/>
    </source>
</evidence>
<dbReference type="Ensembl" id="ENSCSAVT00000004142.1">
    <property type="protein sequence ID" value="ENSCSAVP00000004080.1"/>
    <property type="gene ID" value="ENSCSAVG00000002408.1"/>
</dbReference>
<evidence type="ECO:0000256" key="11">
    <source>
        <dbReference type="SAM" id="Phobius"/>
    </source>
</evidence>
<evidence type="ECO:0000259" key="13">
    <source>
        <dbReference type="Pfam" id="PF01034"/>
    </source>
</evidence>
<name>H2YFI2_CIOSA</name>
<dbReference type="GO" id="GO:0009986">
    <property type="term" value="C:cell surface"/>
    <property type="evidence" value="ECO:0007669"/>
    <property type="project" value="TreeGrafter"/>
</dbReference>
<feature type="region of interest" description="Disordered" evidence="10">
    <location>
        <begin position="40"/>
        <end position="61"/>
    </location>
</feature>
<keyword evidence="15" id="KW-1185">Reference proteome</keyword>
<evidence type="ECO:0000313" key="15">
    <source>
        <dbReference type="Proteomes" id="UP000007875"/>
    </source>
</evidence>
<evidence type="ECO:0000256" key="1">
    <source>
        <dbReference type="ARBA" id="ARBA00004479"/>
    </source>
</evidence>
<dbReference type="HOGENOM" id="CLU_046599_2_0_1"/>
<dbReference type="InterPro" id="IPR001050">
    <property type="entry name" value="Syndecan"/>
</dbReference>
<dbReference type="InterPro" id="IPR030479">
    <property type="entry name" value="Syndecan_CS"/>
</dbReference>
<evidence type="ECO:0000256" key="7">
    <source>
        <dbReference type="ARBA" id="ARBA00023180"/>
    </source>
</evidence>
<comment type="subcellular location">
    <subcellularLocation>
        <location evidence="1 9">Membrane</location>
        <topology evidence="1 9">Single-pass type I membrane protein</topology>
    </subcellularLocation>
</comment>
<feature type="domain" description="Syndecan/Neurexin" evidence="13">
    <location>
        <begin position="148"/>
        <end position="203"/>
    </location>
</feature>
<keyword evidence="4 9" id="KW-0654">Proteoglycan</keyword>
<evidence type="ECO:0000256" key="2">
    <source>
        <dbReference type="ARBA" id="ARBA00005343"/>
    </source>
</evidence>
<dbReference type="GO" id="GO:0016020">
    <property type="term" value="C:membrane"/>
    <property type="evidence" value="ECO:0007669"/>
    <property type="project" value="UniProtKB-SubCell"/>
</dbReference>
<dbReference type="Proteomes" id="UP000007875">
    <property type="component" value="Unassembled WGS sequence"/>
</dbReference>
<dbReference type="PANTHER" id="PTHR10915">
    <property type="entry name" value="SYNDECAN"/>
    <property type="match status" value="1"/>
</dbReference>
<dbReference type="InterPro" id="IPR027789">
    <property type="entry name" value="Syndecan/Neurexin_dom"/>
</dbReference>
<keyword evidence="8 9" id="KW-0357">Heparan sulfate</keyword>
<dbReference type="STRING" id="51511.ENSCSAVP00000004080"/>
<dbReference type="GO" id="GO:0016477">
    <property type="term" value="P:cell migration"/>
    <property type="evidence" value="ECO:0007669"/>
    <property type="project" value="TreeGrafter"/>
</dbReference>
<keyword evidence="5 11" id="KW-1133">Transmembrane helix</keyword>
<comment type="similarity">
    <text evidence="2 9">Belongs to the syndecan proteoglycan family.</text>
</comment>
<evidence type="ECO:0000256" key="3">
    <source>
        <dbReference type="ARBA" id="ARBA00022692"/>
    </source>
</evidence>
<dbReference type="eggNOG" id="ENOG502RZ6V">
    <property type="taxonomic scope" value="Eukaryota"/>
</dbReference>
<dbReference type="AlphaFoldDB" id="H2YFI2"/>
<feature type="signal peptide" evidence="12">
    <location>
        <begin position="1"/>
        <end position="19"/>
    </location>
</feature>
<reference evidence="14" key="2">
    <citation type="submission" date="2025-08" db="UniProtKB">
        <authorList>
            <consortium name="Ensembl"/>
        </authorList>
    </citation>
    <scope>IDENTIFICATION</scope>
</reference>
<evidence type="ECO:0000313" key="14">
    <source>
        <dbReference type="Ensembl" id="ENSCSAVP00000004080.1"/>
    </source>
</evidence>
<evidence type="ECO:0000256" key="5">
    <source>
        <dbReference type="ARBA" id="ARBA00022989"/>
    </source>
</evidence>
<dbReference type="GeneTree" id="ENSGT00940000168670"/>
<protein>
    <recommendedName>
        <fullName evidence="9">Syndecan</fullName>
    </recommendedName>
</protein>
<proteinExistence type="inferred from homology"/>
<keyword evidence="6 11" id="KW-0472">Membrane</keyword>
<evidence type="ECO:0000256" key="10">
    <source>
        <dbReference type="SAM" id="MobiDB-lite"/>
    </source>
</evidence>
<reference evidence="15" key="1">
    <citation type="submission" date="2003-08" db="EMBL/GenBank/DDBJ databases">
        <authorList>
            <person name="Birren B."/>
            <person name="Nusbaum C."/>
            <person name="Abebe A."/>
            <person name="Abouelleil A."/>
            <person name="Adekoya E."/>
            <person name="Ait-zahra M."/>
            <person name="Allen N."/>
            <person name="Allen T."/>
            <person name="An P."/>
            <person name="Anderson M."/>
            <person name="Anderson S."/>
            <person name="Arachchi H."/>
            <person name="Armbruster J."/>
            <person name="Bachantsang P."/>
            <person name="Baldwin J."/>
            <person name="Barry A."/>
            <person name="Bayul T."/>
            <person name="Blitshsteyn B."/>
            <person name="Bloom T."/>
            <person name="Blye J."/>
            <person name="Boguslavskiy L."/>
            <person name="Borowsky M."/>
            <person name="Boukhgalter B."/>
            <person name="Brunache A."/>
            <person name="Butler J."/>
            <person name="Calixte N."/>
            <person name="Calvo S."/>
            <person name="Camarata J."/>
            <person name="Campo K."/>
            <person name="Chang J."/>
            <person name="Cheshatsang Y."/>
            <person name="Citroen M."/>
            <person name="Collymore A."/>
            <person name="Considine T."/>
            <person name="Cook A."/>
            <person name="Cooke P."/>
            <person name="Corum B."/>
            <person name="Cuomo C."/>
            <person name="David R."/>
            <person name="Dawoe T."/>
            <person name="Degray S."/>
            <person name="Dodge S."/>
            <person name="Dooley K."/>
            <person name="Dorje P."/>
            <person name="Dorjee K."/>
            <person name="Dorris L."/>
            <person name="Duffey N."/>
            <person name="Dupes A."/>
            <person name="Elkins T."/>
            <person name="Engels R."/>
            <person name="Erickson J."/>
            <person name="Farina A."/>
            <person name="Faro S."/>
            <person name="Ferreira P."/>
            <person name="Fischer H."/>
            <person name="Fitzgerald M."/>
            <person name="Foley K."/>
            <person name="Gage D."/>
            <person name="Galagan J."/>
            <person name="Gearin G."/>
            <person name="Gnerre S."/>
            <person name="Gnirke A."/>
            <person name="Goyette A."/>
            <person name="Graham J."/>
            <person name="Grandbois E."/>
            <person name="Gyaltsen K."/>
            <person name="Hafez N."/>
            <person name="Hagopian D."/>
            <person name="Hagos B."/>
            <person name="Hall J."/>
            <person name="Hatcher B."/>
            <person name="Heller A."/>
            <person name="Higgins H."/>
            <person name="Honan T."/>
            <person name="Horn A."/>
            <person name="Houde N."/>
            <person name="Hughes L."/>
            <person name="Hulme W."/>
            <person name="Husby E."/>
            <person name="Iliev I."/>
            <person name="Jaffe D."/>
            <person name="Jones C."/>
            <person name="Kamal M."/>
            <person name="Kamat A."/>
            <person name="Kamvysselis M."/>
            <person name="Karlsson E."/>
            <person name="Kells C."/>
            <person name="Kieu A."/>
            <person name="Kisner P."/>
            <person name="Kodira C."/>
            <person name="Kulbokas E."/>
            <person name="Labutti K."/>
            <person name="Lama D."/>
            <person name="Landers T."/>
            <person name="Leger J."/>
            <person name="Levine S."/>
            <person name="Lewis D."/>
            <person name="Lewis T."/>
            <person name="Lindblad-toh K."/>
            <person name="Liu X."/>
            <person name="Lokyitsang T."/>
            <person name="Lokyitsang Y."/>
            <person name="Lucien O."/>
            <person name="Lui A."/>
            <person name="Ma L.J."/>
            <person name="Mabbitt R."/>
            <person name="Macdonald J."/>
            <person name="Maclean C."/>
            <person name="Major J."/>
            <person name="Manning J."/>
            <person name="Marabella R."/>
            <person name="Maru K."/>
            <person name="Matthews C."/>
            <person name="Mauceli E."/>
            <person name="Mccarthy M."/>
            <person name="Mcdonough S."/>
            <person name="Mcghee T."/>
            <person name="Meldrim J."/>
            <person name="Meneus L."/>
            <person name="Mesirov J."/>
            <person name="Mihalev A."/>
            <person name="Mihova T."/>
            <person name="Mikkelsen T."/>
            <person name="Mlenga V."/>
            <person name="Moru K."/>
            <person name="Mozes J."/>
            <person name="Mulrain L."/>
            <person name="Munson G."/>
            <person name="Naylor J."/>
            <person name="Newes C."/>
            <person name="Nguyen C."/>
            <person name="Nguyen N."/>
            <person name="Nguyen T."/>
            <person name="Nicol R."/>
            <person name="Nielsen C."/>
            <person name="Nizzari M."/>
            <person name="Norbu C."/>
            <person name="Norbu N."/>
            <person name="O'donnell P."/>
            <person name="Okoawo O."/>
            <person name="O'leary S."/>
            <person name="Omotosho B."/>
            <person name="O'neill K."/>
            <person name="Osman S."/>
            <person name="Parker S."/>
            <person name="Perrin D."/>
            <person name="Phunkhang P."/>
            <person name="Piqani B."/>
            <person name="Purcell S."/>
            <person name="Rachupka T."/>
            <person name="Ramasamy U."/>
            <person name="Rameau R."/>
            <person name="Ray V."/>
            <person name="Raymond C."/>
            <person name="Retta R."/>
            <person name="Richardson S."/>
            <person name="Rise C."/>
            <person name="Rodriguez J."/>
            <person name="Rogers J."/>
            <person name="Rogov P."/>
            <person name="Rutman M."/>
            <person name="Schupbach R."/>
            <person name="Seaman C."/>
            <person name="Settipalli S."/>
            <person name="Sharpe T."/>
            <person name="Sheridan J."/>
            <person name="Sherpa N."/>
            <person name="Shi J."/>
            <person name="Smirnov S."/>
            <person name="Smith C."/>
            <person name="Sougnez C."/>
            <person name="Spencer B."/>
            <person name="Stalker J."/>
            <person name="Stange-thomann N."/>
            <person name="Stavropoulos S."/>
            <person name="Stetson K."/>
            <person name="Stone C."/>
            <person name="Stone S."/>
            <person name="Stubbs M."/>
            <person name="Talamas J."/>
            <person name="Tchuinga P."/>
            <person name="Tenzing P."/>
            <person name="Tesfaye S."/>
            <person name="Theodore J."/>
            <person name="Thoulutsang Y."/>
            <person name="Topham K."/>
            <person name="Towey S."/>
            <person name="Tsamla T."/>
            <person name="Tsomo N."/>
            <person name="Vallee D."/>
            <person name="Vassiliev H."/>
            <person name="Venkataraman V."/>
            <person name="Vinson J."/>
            <person name="Vo A."/>
            <person name="Wade C."/>
            <person name="Wang S."/>
            <person name="Wangchuk T."/>
            <person name="Wangdi T."/>
            <person name="Whittaker C."/>
            <person name="Wilkinson J."/>
            <person name="Wu Y."/>
            <person name="Wyman D."/>
            <person name="Yadav S."/>
            <person name="Yang S."/>
            <person name="Yang X."/>
            <person name="Yeager S."/>
            <person name="Yee E."/>
            <person name="Young G."/>
            <person name="Zainoun J."/>
            <person name="Zembeck L."/>
            <person name="Zimmer A."/>
            <person name="Zody M."/>
            <person name="Lander E."/>
        </authorList>
    </citation>
    <scope>NUCLEOTIDE SEQUENCE [LARGE SCALE GENOMIC DNA]</scope>
</reference>
<evidence type="ECO:0000256" key="4">
    <source>
        <dbReference type="ARBA" id="ARBA00022974"/>
    </source>
</evidence>
<comment type="function">
    <text evidence="9">Cell surface proteoglycan.</text>
</comment>
<reference evidence="14" key="3">
    <citation type="submission" date="2025-09" db="UniProtKB">
        <authorList>
            <consortium name="Ensembl"/>
        </authorList>
    </citation>
    <scope>IDENTIFICATION</scope>
</reference>
<evidence type="ECO:0000256" key="6">
    <source>
        <dbReference type="ARBA" id="ARBA00023136"/>
    </source>
</evidence>
<feature type="chain" id="PRO_5003578558" description="Syndecan" evidence="12">
    <location>
        <begin position="20"/>
        <end position="209"/>
    </location>
</feature>
<dbReference type="PANTHER" id="PTHR10915:SF1">
    <property type="entry name" value="SYNDECAN"/>
    <property type="match status" value="1"/>
</dbReference>
<dbReference type="OMA" id="FAVCVIM"/>
<dbReference type="Pfam" id="PF01034">
    <property type="entry name" value="Syndecan"/>
    <property type="match status" value="1"/>
</dbReference>
<dbReference type="InParanoid" id="H2YFI2"/>
<keyword evidence="12" id="KW-0732">Signal</keyword>